<sequence>MRKFIFSIGLLLSLPVLADFYKVTVTRIDSNLYKTNEGIFIETKYCYEYANRDEAVLSYEQYSYDNKLIFSNNQSCDVKRVFK</sequence>
<accession>A0A859IIU5</accession>
<dbReference type="Proteomes" id="UP000509790">
    <property type="component" value="Chromosome"/>
</dbReference>
<dbReference type="RefSeq" id="WP_149351253.1">
    <property type="nucleotide sequence ID" value="NZ_CP040243.1"/>
</dbReference>
<proteinExistence type="predicted"/>
<evidence type="ECO:0000256" key="1">
    <source>
        <dbReference type="SAM" id="SignalP"/>
    </source>
</evidence>
<organism evidence="2 3">
    <name type="scientific">Glaesserella parasuis</name>
    <name type="common">Haemophilus parasuis</name>
    <dbReference type="NCBI Taxonomy" id="738"/>
    <lineage>
        <taxon>Bacteria</taxon>
        <taxon>Pseudomonadati</taxon>
        <taxon>Pseudomonadota</taxon>
        <taxon>Gammaproteobacteria</taxon>
        <taxon>Pasteurellales</taxon>
        <taxon>Pasteurellaceae</taxon>
        <taxon>Glaesserella</taxon>
    </lineage>
</organism>
<dbReference type="AlphaFoldDB" id="A0A859IIU5"/>
<evidence type="ECO:0000313" key="2">
    <source>
        <dbReference type="EMBL" id="QKY73903.1"/>
    </source>
</evidence>
<feature type="signal peptide" evidence="1">
    <location>
        <begin position="1"/>
        <end position="18"/>
    </location>
</feature>
<evidence type="ECO:0000313" key="3">
    <source>
        <dbReference type="Proteomes" id="UP000509790"/>
    </source>
</evidence>
<dbReference type="EMBL" id="CP041334">
    <property type="protein sequence ID" value="QKY73903.1"/>
    <property type="molecule type" value="Genomic_DNA"/>
</dbReference>
<protein>
    <submittedName>
        <fullName evidence="2">Uncharacterized protein</fullName>
    </submittedName>
</protein>
<keyword evidence="1" id="KW-0732">Signal</keyword>
<reference evidence="2 3" key="1">
    <citation type="submission" date="2019-06" db="EMBL/GenBank/DDBJ databases">
        <title>Complete genome sequence of Haemophilus parasuis HPS412.</title>
        <authorList>
            <person name="Yang S."/>
            <person name="Huang C."/>
        </authorList>
    </citation>
    <scope>NUCLEOTIDE SEQUENCE [LARGE SCALE GENOMIC DNA]</scope>
    <source>
        <strain evidence="2 3">HPS412</strain>
    </source>
</reference>
<feature type="chain" id="PRO_5032300903" evidence="1">
    <location>
        <begin position="19"/>
        <end position="83"/>
    </location>
</feature>
<name>A0A859IIU5_GLAPU</name>
<gene>
    <name evidence="2" type="ORF">FLK62_12365</name>
</gene>